<evidence type="ECO:0000256" key="3">
    <source>
        <dbReference type="ARBA" id="ARBA00022473"/>
    </source>
</evidence>
<dbReference type="GO" id="GO:0060070">
    <property type="term" value="P:canonical Wnt signaling pathway"/>
    <property type="evidence" value="ECO:0007669"/>
    <property type="project" value="TreeGrafter"/>
</dbReference>
<dbReference type="InterPro" id="IPR005817">
    <property type="entry name" value="Wnt"/>
</dbReference>
<comment type="subcellular location">
    <subcellularLocation>
        <location evidence="1 8">Secreted</location>
        <location evidence="1 8">Extracellular space</location>
        <location evidence="1 8">Extracellular matrix</location>
    </subcellularLocation>
</comment>
<evidence type="ECO:0000256" key="8">
    <source>
        <dbReference type="RuleBase" id="RU003500"/>
    </source>
</evidence>
<dbReference type="Gene3D" id="3.30.2460.20">
    <property type="match status" value="1"/>
</dbReference>
<dbReference type="GO" id="GO:0005109">
    <property type="term" value="F:frizzled binding"/>
    <property type="evidence" value="ECO:0007669"/>
    <property type="project" value="TreeGrafter"/>
</dbReference>
<evidence type="ECO:0000256" key="7">
    <source>
        <dbReference type="ARBA" id="ARBA00023157"/>
    </source>
</evidence>
<gene>
    <name evidence="10" type="primary">Wnt-D</name>
</gene>
<feature type="chain" id="PRO_5006830577" description="Protein Wnt" evidence="9">
    <location>
        <begin position="23"/>
        <end position="326"/>
    </location>
</feature>
<dbReference type="PANTHER" id="PTHR12027:SF81">
    <property type="entry name" value="WNT INHIBITOR OF DORSAL PROTEIN"/>
    <property type="match status" value="1"/>
</dbReference>
<keyword evidence="4" id="KW-0964">Secreted</keyword>
<accession>A0A0U2GTH9</accession>
<keyword evidence="5" id="KW-0272">Extracellular matrix</keyword>
<dbReference type="GO" id="GO:0030182">
    <property type="term" value="P:neuron differentiation"/>
    <property type="evidence" value="ECO:0007669"/>
    <property type="project" value="TreeGrafter"/>
</dbReference>
<dbReference type="GO" id="GO:0005125">
    <property type="term" value="F:cytokine activity"/>
    <property type="evidence" value="ECO:0007669"/>
    <property type="project" value="TreeGrafter"/>
</dbReference>
<evidence type="ECO:0000313" key="10">
    <source>
        <dbReference type="EMBL" id="ALC78348.1"/>
    </source>
</evidence>
<comment type="similarity">
    <text evidence="2 8">Belongs to the Wnt family.</text>
</comment>
<evidence type="ECO:0000256" key="4">
    <source>
        <dbReference type="ARBA" id="ARBA00022525"/>
    </source>
</evidence>
<dbReference type="AlphaFoldDB" id="A0A0U2GTH9"/>
<evidence type="ECO:0000256" key="6">
    <source>
        <dbReference type="ARBA" id="ARBA00022687"/>
    </source>
</evidence>
<dbReference type="PANTHER" id="PTHR12027">
    <property type="entry name" value="WNT RELATED"/>
    <property type="match status" value="1"/>
</dbReference>
<organism evidence="10">
    <name type="scientific">Lutzomyia longipalpis</name>
    <name type="common">Sand fly</name>
    <dbReference type="NCBI Taxonomy" id="7200"/>
    <lineage>
        <taxon>Eukaryota</taxon>
        <taxon>Metazoa</taxon>
        <taxon>Ecdysozoa</taxon>
        <taxon>Arthropoda</taxon>
        <taxon>Hexapoda</taxon>
        <taxon>Insecta</taxon>
        <taxon>Pterygota</taxon>
        <taxon>Neoptera</taxon>
        <taxon>Endopterygota</taxon>
        <taxon>Diptera</taxon>
        <taxon>Nematocera</taxon>
        <taxon>Psychodoidea</taxon>
        <taxon>Psychodidae</taxon>
        <taxon>Lutzomyia</taxon>
        <taxon>Lutzomyia</taxon>
    </lineage>
</organism>
<dbReference type="SMART" id="SM00097">
    <property type="entry name" value="WNT1"/>
    <property type="match status" value="1"/>
</dbReference>
<feature type="signal peptide" evidence="9">
    <location>
        <begin position="1"/>
        <end position="22"/>
    </location>
</feature>
<sequence length="326" mass="37112">MDRLSYFIIIFVISAFVCPTSSLNVIHQVNRTPLEVKFKNSIVSTRFNPLAEIVRNSEQLALRNCKEIFRWDQWNCPTGDFLQKRTSNILDKEGAFVKALSAAAVIYSSITNCSGNFMECDCKFNVPVEDESQIVKCVDHIISLENLLVGNDNSVNIDTQGYAQLHNSRAGRIAVQRALKHQCKCSGYTSACSIQTCWMLISSFPEITSDIRKMYDHGVKVAIDNSGRVKRNIKREALVYLDNSPNYCVENVIHGWPGMLGGNARDDELQNLLCRETLCRKLCRACGLKVKRERVVKEKPCKCKFYWCCDVQCEKCSELVNEFYCH</sequence>
<dbReference type="GO" id="GO:0045165">
    <property type="term" value="P:cell fate commitment"/>
    <property type="evidence" value="ECO:0007669"/>
    <property type="project" value="TreeGrafter"/>
</dbReference>
<proteinExistence type="inferred from homology"/>
<name>A0A0U2GTH9_LUTLO</name>
<reference evidence="10" key="1">
    <citation type="submission" date="2015-03" db="EMBL/GenBank/DDBJ databases">
        <title>Lutzomyia longipalpis immune responses: a role for the Toll pathway and evidence for the conservation of a mammalian immunosuppression mechanism upon Leishmania infection.</title>
        <authorList>
            <person name="Pitaluga A.N."/>
            <person name="Tinoco B.N."/>
            <person name="Traub-Cseko Y.M."/>
        </authorList>
    </citation>
    <scope>NUCLEOTIDE SEQUENCE</scope>
    <source>
        <strain evidence="10">Jacobina</strain>
    </source>
</reference>
<keyword evidence="7" id="KW-1015">Disulfide bond</keyword>
<dbReference type="VEuPathDB" id="VectorBase:LLOJ004743"/>
<dbReference type="Pfam" id="PF00110">
    <property type="entry name" value="wnt"/>
    <property type="match status" value="1"/>
</dbReference>
<dbReference type="InterPro" id="IPR043158">
    <property type="entry name" value="Wnt_C"/>
</dbReference>
<keyword evidence="9" id="KW-0732">Signal</keyword>
<evidence type="ECO:0000256" key="1">
    <source>
        <dbReference type="ARBA" id="ARBA00004498"/>
    </source>
</evidence>
<dbReference type="GO" id="GO:0005615">
    <property type="term" value="C:extracellular space"/>
    <property type="evidence" value="ECO:0007669"/>
    <property type="project" value="TreeGrafter"/>
</dbReference>
<dbReference type="PRINTS" id="PR01349">
    <property type="entry name" value="WNTPROTEIN"/>
</dbReference>
<protein>
    <recommendedName>
        <fullName evidence="8">Protein Wnt</fullName>
    </recommendedName>
</protein>
<dbReference type="EMBL" id="KP995068">
    <property type="protein sequence ID" value="ALC78348.1"/>
    <property type="molecule type" value="Genomic_DNA"/>
</dbReference>
<evidence type="ECO:0000256" key="9">
    <source>
        <dbReference type="SAM" id="SignalP"/>
    </source>
</evidence>
<evidence type="ECO:0000256" key="5">
    <source>
        <dbReference type="ARBA" id="ARBA00022530"/>
    </source>
</evidence>
<keyword evidence="3 8" id="KW-0217">Developmental protein</keyword>
<dbReference type="VEuPathDB" id="VectorBase:LLONM1_006072"/>
<comment type="function">
    <text evidence="8">Ligand for members of the frizzled family of seven transmembrane receptors.</text>
</comment>
<evidence type="ECO:0000256" key="2">
    <source>
        <dbReference type="ARBA" id="ARBA00005683"/>
    </source>
</evidence>
<keyword evidence="6 8" id="KW-0879">Wnt signaling pathway</keyword>